<name>A0A835UVW1_VANPL</name>
<protein>
    <submittedName>
        <fullName evidence="2">Uncharacterized protein</fullName>
    </submittedName>
</protein>
<dbReference type="Proteomes" id="UP000639772">
    <property type="component" value="Chromosome 7"/>
</dbReference>
<dbReference type="AlphaFoldDB" id="A0A835UVW1"/>
<sequence>MPPAGKMAKDRLGEGTQWNEPGTGSTKESNFPIAEHIPSMSPSYTADGWDL</sequence>
<feature type="non-terminal residue" evidence="2">
    <location>
        <position position="51"/>
    </location>
</feature>
<comment type="caution">
    <text evidence="2">The sequence shown here is derived from an EMBL/GenBank/DDBJ whole genome shotgun (WGS) entry which is preliminary data.</text>
</comment>
<evidence type="ECO:0000313" key="3">
    <source>
        <dbReference type="Proteomes" id="UP000639772"/>
    </source>
</evidence>
<evidence type="ECO:0000256" key="1">
    <source>
        <dbReference type="SAM" id="MobiDB-lite"/>
    </source>
</evidence>
<gene>
    <name evidence="2" type="ORF">HPP92_014086</name>
</gene>
<accession>A0A835UVW1</accession>
<organism evidence="2 3">
    <name type="scientific">Vanilla planifolia</name>
    <name type="common">Vanilla</name>
    <dbReference type="NCBI Taxonomy" id="51239"/>
    <lineage>
        <taxon>Eukaryota</taxon>
        <taxon>Viridiplantae</taxon>
        <taxon>Streptophyta</taxon>
        <taxon>Embryophyta</taxon>
        <taxon>Tracheophyta</taxon>
        <taxon>Spermatophyta</taxon>
        <taxon>Magnoliopsida</taxon>
        <taxon>Liliopsida</taxon>
        <taxon>Asparagales</taxon>
        <taxon>Orchidaceae</taxon>
        <taxon>Vanilloideae</taxon>
        <taxon>Vanilleae</taxon>
        <taxon>Vanilla</taxon>
    </lineage>
</organism>
<reference evidence="2 3" key="1">
    <citation type="journal article" date="2020" name="Nat. Food">
        <title>A phased Vanilla planifolia genome enables genetic improvement of flavour and production.</title>
        <authorList>
            <person name="Hasing T."/>
            <person name="Tang H."/>
            <person name="Brym M."/>
            <person name="Khazi F."/>
            <person name="Huang T."/>
            <person name="Chambers A.H."/>
        </authorList>
    </citation>
    <scope>NUCLEOTIDE SEQUENCE [LARGE SCALE GENOMIC DNA]</scope>
    <source>
        <tissue evidence="2">Leaf</tissue>
    </source>
</reference>
<feature type="compositionally biased region" description="Polar residues" evidence="1">
    <location>
        <begin position="16"/>
        <end position="29"/>
    </location>
</feature>
<evidence type="ECO:0000313" key="2">
    <source>
        <dbReference type="EMBL" id="KAG0474400.1"/>
    </source>
</evidence>
<feature type="region of interest" description="Disordered" evidence="1">
    <location>
        <begin position="1"/>
        <end position="51"/>
    </location>
</feature>
<proteinExistence type="predicted"/>
<dbReference type="EMBL" id="JADCNM010000007">
    <property type="protein sequence ID" value="KAG0474400.1"/>
    <property type="molecule type" value="Genomic_DNA"/>
</dbReference>